<evidence type="ECO:0000313" key="3">
    <source>
        <dbReference type="Proteomes" id="UP000652755"/>
    </source>
</evidence>
<keyword evidence="1" id="KW-0732">Signal</keyword>
<sequence>MKKIILVLAFASSIGVANAQNNSDGFFNALSGGIEFGAATLKEPLISGFLAYNKPNSYLKFKFSSLSQEMYEINVNGEKTTTPGFSEAAFMLGKRIKFNPNNRLEFGGGVGLVADLRKYDESNSNTLREKIIQKNAVGLIGEIKYIFRFVDGVGVSVSINGNLNQQKSFAAAGLGLVLSSKLIQ</sequence>
<dbReference type="Proteomes" id="UP000652755">
    <property type="component" value="Unassembled WGS sequence"/>
</dbReference>
<proteinExistence type="predicted"/>
<feature type="signal peptide" evidence="1">
    <location>
        <begin position="1"/>
        <end position="19"/>
    </location>
</feature>
<evidence type="ECO:0000256" key="1">
    <source>
        <dbReference type="SAM" id="SignalP"/>
    </source>
</evidence>
<dbReference type="RefSeq" id="WP_187073071.1">
    <property type="nucleotide sequence ID" value="NZ_JACRYL010000024.1"/>
</dbReference>
<protein>
    <recommendedName>
        <fullName evidence="4">Outer membrane protein beta-barrel domain-containing protein</fullName>
    </recommendedName>
</protein>
<name>A0ABR7KX13_9SPHI</name>
<dbReference type="EMBL" id="JACRYL010000024">
    <property type="protein sequence ID" value="MBC6112653.1"/>
    <property type="molecule type" value="Genomic_DNA"/>
</dbReference>
<comment type="caution">
    <text evidence="2">The sequence shown here is derived from an EMBL/GenBank/DDBJ whole genome shotgun (WGS) entry which is preliminary data.</text>
</comment>
<evidence type="ECO:0008006" key="4">
    <source>
        <dbReference type="Google" id="ProtNLM"/>
    </source>
</evidence>
<organism evidence="2 3">
    <name type="scientific">Pedobacter fastidiosus</name>
    <dbReference type="NCBI Taxonomy" id="2765361"/>
    <lineage>
        <taxon>Bacteria</taxon>
        <taxon>Pseudomonadati</taxon>
        <taxon>Bacteroidota</taxon>
        <taxon>Sphingobacteriia</taxon>
        <taxon>Sphingobacteriales</taxon>
        <taxon>Sphingobacteriaceae</taxon>
        <taxon>Pedobacter</taxon>
    </lineage>
</organism>
<reference evidence="2 3" key="1">
    <citation type="submission" date="2020-08" db="EMBL/GenBank/DDBJ databases">
        <authorList>
            <person name="Sun Q."/>
            <person name="Inoue M."/>
        </authorList>
    </citation>
    <scope>NUCLEOTIDE SEQUENCE [LARGE SCALE GENOMIC DNA]</scope>
    <source>
        <strain evidence="2 3">CCM 8938</strain>
    </source>
</reference>
<keyword evidence="3" id="KW-1185">Reference proteome</keyword>
<evidence type="ECO:0000313" key="2">
    <source>
        <dbReference type="EMBL" id="MBC6112653.1"/>
    </source>
</evidence>
<accession>A0ABR7KX13</accession>
<feature type="chain" id="PRO_5047091458" description="Outer membrane protein beta-barrel domain-containing protein" evidence="1">
    <location>
        <begin position="20"/>
        <end position="184"/>
    </location>
</feature>
<gene>
    <name evidence="2" type="ORF">H7U22_19700</name>
</gene>